<dbReference type="PANTHER" id="PTHR46969">
    <property type="entry name" value="BIFUNCTIONAL PROTEIN HLDE"/>
    <property type="match status" value="1"/>
</dbReference>
<evidence type="ECO:0000256" key="3">
    <source>
        <dbReference type="ARBA" id="ARBA00022679"/>
    </source>
</evidence>
<comment type="function">
    <text evidence="2">Catalyzes the ADP transfer from ATP to D-glycero-beta-D-manno-heptose 1-phosphate, yielding ADP-D-glycero-beta-D-manno-heptose.</text>
</comment>
<dbReference type="Proteomes" id="UP000179095">
    <property type="component" value="Unassembled WGS sequence"/>
</dbReference>
<dbReference type="SUPFAM" id="SSF52374">
    <property type="entry name" value="Nucleotidylyl transferase"/>
    <property type="match status" value="1"/>
</dbReference>
<keyword evidence="4" id="KW-0418">Kinase</keyword>
<accession>A0A1F4RPN9</accession>
<evidence type="ECO:0000256" key="5">
    <source>
        <dbReference type="ARBA" id="ARBA00023268"/>
    </source>
</evidence>
<evidence type="ECO:0000256" key="4">
    <source>
        <dbReference type="ARBA" id="ARBA00022777"/>
    </source>
</evidence>
<dbReference type="SUPFAM" id="SSF53613">
    <property type="entry name" value="Ribokinase-like"/>
    <property type="match status" value="1"/>
</dbReference>
<dbReference type="InterPro" id="IPR011611">
    <property type="entry name" value="PfkB_dom"/>
</dbReference>
<dbReference type="NCBIfam" id="TIGR00125">
    <property type="entry name" value="cyt_tran_rel"/>
    <property type="match status" value="1"/>
</dbReference>
<sequence>MDDLYNKIKTIAELGEIAAELKKRKKKIVHCHGVFDLVHPGHIRHLALAKKEGDILVVTVTADKFVKRGPGRPIFNENLRAETLAALGSVDFVGIDHNPTAVDAIKAIKPDVYVKGQEYENKDKDVTGKIFDEEEAVTSVGGKLFFTDDITFSSSKLINEHLEVYPPEIRKYLRNISEKYPINTIVDHLRSMKKLKILVIGDAIIDQYDYCESMGRSLKAHIVVTRHLSAESFAGGVFATANNIAGLCGEVHLVSVLGTKDSHENFVKDHLKPNITTKYFYKDGVPTTIKRRFVDQALNRKMFQICYMNDDPIAKEQESEIARYVEKIVGDFDLVVISDFGHGLLGNILVKTICAKAKFLTINAQTNSANTGFNLITKYPRADYISIDEPEIRLAAHEKHLDLEDVMKKISENHDYNNLTVTRGSNGSIFYSSQKGFHESPALASKVVDAIGAGDAFYAFTAPCVAQGLPQDLTSFIGNAVGALAVQIVCNREPVDVVDLIKYMTRLLK</sequence>
<dbReference type="InterPro" id="IPR004821">
    <property type="entry name" value="Cyt_trans-like"/>
</dbReference>
<dbReference type="EMBL" id="METQ01000004">
    <property type="protein sequence ID" value="OGC10086.1"/>
    <property type="molecule type" value="Genomic_DNA"/>
</dbReference>
<feature type="domain" description="Cytidyltransferase-like" evidence="8">
    <location>
        <begin position="32"/>
        <end position="122"/>
    </location>
</feature>
<gene>
    <name evidence="9" type="ORF">A3F86_03280</name>
</gene>
<comment type="function">
    <text evidence="1">Catalyzes the phosphorylation of D-glycero-D-manno-heptose 7-phosphate at the C-1 position to selectively form D-glycero-beta-D-manno-heptose-1,7-bisphosphate.</text>
</comment>
<dbReference type="GO" id="GO:0016773">
    <property type="term" value="F:phosphotransferase activity, alcohol group as acceptor"/>
    <property type="evidence" value="ECO:0007669"/>
    <property type="project" value="InterPro"/>
</dbReference>
<evidence type="ECO:0000313" key="9">
    <source>
        <dbReference type="EMBL" id="OGC10086.1"/>
    </source>
</evidence>
<dbReference type="STRING" id="1802568.A3F86_03280"/>
<comment type="caution">
    <text evidence="9">The sequence shown here is derived from an EMBL/GenBank/DDBJ whole genome shotgun (WGS) entry which is preliminary data.</text>
</comment>
<evidence type="ECO:0000313" key="10">
    <source>
        <dbReference type="Proteomes" id="UP000179095"/>
    </source>
</evidence>
<dbReference type="GO" id="GO:0005829">
    <property type="term" value="C:cytosol"/>
    <property type="evidence" value="ECO:0007669"/>
    <property type="project" value="TreeGrafter"/>
</dbReference>
<evidence type="ECO:0000256" key="1">
    <source>
        <dbReference type="ARBA" id="ARBA00002319"/>
    </source>
</evidence>
<keyword evidence="5" id="KW-0511">Multifunctional enzyme</keyword>
<dbReference type="InterPro" id="IPR014729">
    <property type="entry name" value="Rossmann-like_a/b/a_fold"/>
</dbReference>
<dbReference type="GO" id="GO:0033786">
    <property type="term" value="F:heptose-1-phosphate adenylyltransferase activity"/>
    <property type="evidence" value="ECO:0007669"/>
    <property type="project" value="TreeGrafter"/>
</dbReference>
<dbReference type="CDD" id="cd02172">
    <property type="entry name" value="RfaE_N"/>
    <property type="match status" value="1"/>
</dbReference>
<dbReference type="GO" id="GO:0033785">
    <property type="term" value="F:heptose 7-phosphate kinase activity"/>
    <property type="evidence" value="ECO:0007669"/>
    <property type="project" value="TreeGrafter"/>
</dbReference>
<name>A0A1F4RPN9_UNCSA</name>
<keyword evidence="6" id="KW-0119">Carbohydrate metabolism</keyword>
<dbReference type="AlphaFoldDB" id="A0A1F4RPN9"/>
<evidence type="ECO:0000256" key="6">
    <source>
        <dbReference type="ARBA" id="ARBA00023277"/>
    </source>
</evidence>
<evidence type="ECO:0000259" key="7">
    <source>
        <dbReference type="Pfam" id="PF00294"/>
    </source>
</evidence>
<reference evidence="9 10" key="1">
    <citation type="journal article" date="2016" name="Nat. Commun.">
        <title>Thousands of microbial genomes shed light on interconnected biogeochemical processes in an aquifer system.</title>
        <authorList>
            <person name="Anantharaman K."/>
            <person name="Brown C.T."/>
            <person name="Hug L.A."/>
            <person name="Sharon I."/>
            <person name="Castelle C.J."/>
            <person name="Probst A.J."/>
            <person name="Thomas B.C."/>
            <person name="Singh A."/>
            <person name="Wilkins M.J."/>
            <person name="Karaoz U."/>
            <person name="Brodie E.L."/>
            <person name="Williams K.H."/>
            <person name="Hubbard S.S."/>
            <person name="Banfield J.F."/>
        </authorList>
    </citation>
    <scope>NUCLEOTIDE SEQUENCE [LARGE SCALE GENOMIC DNA]</scope>
</reference>
<dbReference type="CDD" id="cd01172">
    <property type="entry name" value="RfaE_like"/>
    <property type="match status" value="1"/>
</dbReference>
<keyword evidence="3" id="KW-0808">Transferase</keyword>
<protein>
    <recommendedName>
        <fullName evidence="11">Cytidyltransferase</fullName>
    </recommendedName>
</protein>
<evidence type="ECO:0000259" key="8">
    <source>
        <dbReference type="Pfam" id="PF01467"/>
    </source>
</evidence>
<evidence type="ECO:0000256" key="2">
    <source>
        <dbReference type="ARBA" id="ARBA00003753"/>
    </source>
</evidence>
<feature type="domain" description="Carbohydrate kinase PfkB" evidence="7">
    <location>
        <begin position="196"/>
        <end position="487"/>
    </location>
</feature>
<dbReference type="InterPro" id="IPR011913">
    <property type="entry name" value="RfaE_dom_I"/>
</dbReference>
<dbReference type="Gene3D" id="3.40.1190.20">
    <property type="match status" value="1"/>
</dbReference>
<dbReference type="Pfam" id="PF01467">
    <property type="entry name" value="CTP_transf_like"/>
    <property type="match status" value="1"/>
</dbReference>
<dbReference type="PANTHER" id="PTHR46969:SF1">
    <property type="entry name" value="BIFUNCTIONAL PROTEIN HLDE"/>
    <property type="match status" value="1"/>
</dbReference>
<evidence type="ECO:0008006" key="11">
    <source>
        <dbReference type="Google" id="ProtNLM"/>
    </source>
</evidence>
<proteinExistence type="predicted"/>
<dbReference type="InterPro" id="IPR029056">
    <property type="entry name" value="Ribokinase-like"/>
</dbReference>
<organism evidence="9 10">
    <name type="scientific">candidate division WOR-1 bacterium RIFCSPLOWO2_12_FULL_45_9</name>
    <dbReference type="NCBI Taxonomy" id="1802568"/>
    <lineage>
        <taxon>Bacteria</taxon>
        <taxon>Bacillati</taxon>
        <taxon>Saganbacteria</taxon>
    </lineage>
</organism>
<dbReference type="Gene3D" id="3.40.50.620">
    <property type="entry name" value="HUPs"/>
    <property type="match status" value="1"/>
</dbReference>
<dbReference type="Pfam" id="PF00294">
    <property type="entry name" value="PfkB"/>
    <property type="match status" value="1"/>
</dbReference>